<dbReference type="AlphaFoldDB" id="A0A8J3DG89"/>
<keyword evidence="7" id="KW-1185">Reference proteome</keyword>
<dbReference type="InterPro" id="IPR003593">
    <property type="entry name" value="AAA+_ATPase"/>
</dbReference>
<dbReference type="EMBL" id="BMXG01000004">
    <property type="protein sequence ID" value="GHB95372.1"/>
    <property type="molecule type" value="Genomic_DNA"/>
</dbReference>
<dbReference type="GO" id="GO:0016020">
    <property type="term" value="C:membrane"/>
    <property type="evidence" value="ECO:0007669"/>
    <property type="project" value="InterPro"/>
</dbReference>
<dbReference type="GO" id="GO:0140359">
    <property type="term" value="F:ABC-type transporter activity"/>
    <property type="evidence" value="ECO:0007669"/>
    <property type="project" value="InterPro"/>
</dbReference>
<dbReference type="InterPro" id="IPR027417">
    <property type="entry name" value="P-loop_NTPase"/>
</dbReference>
<evidence type="ECO:0000256" key="3">
    <source>
        <dbReference type="ARBA" id="ARBA00022741"/>
    </source>
</evidence>
<dbReference type="CDD" id="cd03220">
    <property type="entry name" value="ABC_KpsT_Wzt"/>
    <property type="match status" value="1"/>
</dbReference>
<accession>A0A8J3DG89</accession>
<sequence>MTEPIIEVNHISKRYRLGQIGAGSLREELSAVWQSLRGRSRKTADKNGNELRALDDVSFKVKTGEILGVIGHNGAGKSTLLKILSRITEPTSGEATLRGRVASLLEVGTGFHPELSGRDNIFLSGAVLGMSKDEIAQKFDRIVEFSEIGKFINTPIKRYSSGMTVRLGFAVAAHLDADILIVDEVLAVGDARFQEKCLNMIRSIQEDGRTIIFVSHNSSAIESLCTRAILLERGKIVADGPAHQVMRRYLQSEEMKIDGRVIINDGRLKLTSFNATYQYIDRSTCRIEFTILLDAKAAPPELYIDMALETQENVRVLQLVSLPHQYSAQCTGDKPVSITYTLECSPLKPGDYFATVYVHHPQLGPLLQVDRIKAISVIAQADYPECRSSGFNALLTVPFEFRQNHNPQS</sequence>
<evidence type="ECO:0000256" key="2">
    <source>
        <dbReference type="ARBA" id="ARBA00022448"/>
    </source>
</evidence>
<dbReference type="InterPro" id="IPR003439">
    <property type="entry name" value="ABC_transporter-like_ATP-bd"/>
</dbReference>
<dbReference type="InterPro" id="IPR015860">
    <property type="entry name" value="ABC_transpr_TagH-like"/>
</dbReference>
<keyword evidence="2" id="KW-0813">Transport</keyword>
<dbReference type="PANTHER" id="PTHR46743:SF2">
    <property type="entry name" value="TEICHOIC ACIDS EXPORT ATP-BINDING PROTEIN TAGH"/>
    <property type="match status" value="1"/>
</dbReference>
<dbReference type="Proteomes" id="UP000642829">
    <property type="component" value="Unassembled WGS sequence"/>
</dbReference>
<reference evidence="6" key="1">
    <citation type="journal article" date="2014" name="Int. J. Syst. Evol. Microbiol.">
        <title>Complete genome sequence of Corynebacterium casei LMG S-19264T (=DSM 44701T), isolated from a smear-ripened cheese.</title>
        <authorList>
            <consortium name="US DOE Joint Genome Institute (JGI-PGF)"/>
            <person name="Walter F."/>
            <person name="Albersmeier A."/>
            <person name="Kalinowski J."/>
            <person name="Ruckert C."/>
        </authorList>
    </citation>
    <scope>NUCLEOTIDE SEQUENCE</scope>
    <source>
        <strain evidence="6">KCTC 12870</strain>
    </source>
</reference>
<evidence type="ECO:0000259" key="5">
    <source>
        <dbReference type="PROSITE" id="PS50893"/>
    </source>
</evidence>
<dbReference type="RefSeq" id="WP_229792055.1">
    <property type="nucleotide sequence ID" value="NZ_BMXG01000004.1"/>
</dbReference>
<proteinExistence type="inferred from homology"/>
<dbReference type="Gene3D" id="3.40.50.300">
    <property type="entry name" value="P-loop containing nucleotide triphosphate hydrolases"/>
    <property type="match status" value="1"/>
</dbReference>
<keyword evidence="3" id="KW-0547">Nucleotide-binding</keyword>
<evidence type="ECO:0000256" key="1">
    <source>
        <dbReference type="ARBA" id="ARBA00005417"/>
    </source>
</evidence>
<evidence type="ECO:0000256" key="4">
    <source>
        <dbReference type="ARBA" id="ARBA00022840"/>
    </source>
</evidence>
<dbReference type="GO" id="GO:0016887">
    <property type="term" value="F:ATP hydrolysis activity"/>
    <property type="evidence" value="ECO:0007669"/>
    <property type="project" value="InterPro"/>
</dbReference>
<organism evidence="6 7">
    <name type="scientific">Cerasicoccus arenae</name>
    <dbReference type="NCBI Taxonomy" id="424488"/>
    <lineage>
        <taxon>Bacteria</taxon>
        <taxon>Pseudomonadati</taxon>
        <taxon>Verrucomicrobiota</taxon>
        <taxon>Opitutia</taxon>
        <taxon>Puniceicoccales</taxon>
        <taxon>Cerasicoccaceae</taxon>
        <taxon>Cerasicoccus</taxon>
    </lineage>
</organism>
<name>A0A8J3DG89_9BACT</name>
<keyword evidence="4 6" id="KW-0067">ATP-binding</keyword>
<dbReference type="PROSITE" id="PS50893">
    <property type="entry name" value="ABC_TRANSPORTER_2"/>
    <property type="match status" value="1"/>
</dbReference>
<dbReference type="SUPFAM" id="SSF52540">
    <property type="entry name" value="P-loop containing nucleoside triphosphate hydrolases"/>
    <property type="match status" value="1"/>
</dbReference>
<feature type="domain" description="ABC transporter" evidence="5">
    <location>
        <begin position="36"/>
        <end position="258"/>
    </location>
</feature>
<comment type="similarity">
    <text evidence="1">Belongs to the ABC transporter superfamily.</text>
</comment>
<dbReference type="InterPro" id="IPR050683">
    <property type="entry name" value="Bact_Polysacc_Export_ATP-bd"/>
</dbReference>
<evidence type="ECO:0000313" key="6">
    <source>
        <dbReference type="EMBL" id="GHB95372.1"/>
    </source>
</evidence>
<comment type="caution">
    <text evidence="6">The sequence shown here is derived from an EMBL/GenBank/DDBJ whole genome shotgun (WGS) entry which is preliminary data.</text>
</comment>
<dbReference type="Pfam" id="PF00005">
    <property type="entry name" value="ABC_tran"/>
    <property type="match status" value="1"/>
</dbReference>
<protein>
    <submittedName>
        <fullName evidence="6">ABC transporter ATP-binding protein</fullName>
    </submittedName>
</protein>
<dbReference type="GO" id="GO:0005524">
    <property type="term" value="F:ATP binding"/>
    <property type="evidence" value="ECO:0007669"/>
    <property type="project" value="UniProtKB-KW"/>
</dbReference>
<reference evidence="6" key="2">
    <citation type="submission" date="2020-09" db="EMBL/GenBank/DDBJ databases">
        <authorList>
            <person name="Sun Q."/>
            <person name="Kim S."/>
        </authorList>
    </citation>
    <scope>NUCLEOTIDE SEQUENCE</scope>
    <source>
        <strain evidence="6">KCTC 12870</strain>
    </source>
</reference>
<dbReference type="SMART" id="SM00382">
    <property type="entry name" value="AAA"/>
    <property type="match status" value="1"/>
</dbReference>
<evidence type="ECO:0000313" key="7">
    <source>
        <dbReference type="Proteomes" id="UP000642829"/>
    </source>
</evidence>
<gene>
    <name evidence="6" type="primary">rfbB</name>
    <name evidence="6" type="ORF">GCM10007047_08880</name>
</gene>
<dbReference type="PANTHER" id="PTHR46743">
    <property type="entry name" value="TEICHOIC ACIDS EXPORT ATP-BINDING PROTEIN TAGH"/>
    <property type="match status" value="1"/>
</dbReference>